<protein>
    <submittedName>
        <fullName evidence="1">Uncharacterized protein</fullName>
    </submittedName>
</protein>
<sequence length="130" mass="14545">MDQMSVFDLAIMAEQEYRRERLARSYQRGTPRMVRTAGTWVARQTRRAVEAAGARVAARRAVRAREVADRDATRTARARRAVERLGSAMDAVAARTDARAWDQQVTRRTSEISDALAAMRPQDGAGRRAA</sequence>
<dbReference type="EMBL" id="BMDG01000013">
    <property type="protein sequence ID" value="GGI10995.1"/>
    <property type="molecule type" value="Genomic_DNA"/>
</dbReference>
<gene>
    <name evidence="1" type="ORF">GCM10007368_34000</name>
</gene>
<proteinExistence type="predicted"/>
<dbReference type="Proteomes" id="UP000632535">
    <property type="component" value="Unassembled WGS sequence"/>
</dbReference>
<comment type="caution">
    <text evidence="1">The sequence shown here is derived from an EMBL/GenBank/DDBJ whole genome shotgun (WGS) entry which is preliminary data.</text>
</comment>
<evidence type="ECO:0000313" key="2">
    <source>
        <dbReference type="Proteomes" id="UP000632535"/>
    </source>
</evidence>
<dbReference type="RefSeq" id="WP_188524915.1">
    <property type="nucleotide sequence ID" value="NZ_BMDG01000013.1"/>
</dbReference>
<reference evidence="2" key="1">
    <citation type="journal article" date="2019" name="Int. J. Syst. Evol. Microbiol.">
        <title>The Global Catalogue of Microorganisms (GCM) 10K type strain sequencing project: providing services to taxonomists for standard genome sequencing and annotation.</title>
        <authorList>
            <consortium name="The Broad Institute Genomics Platform"/>
            <consortium name="The Broad Institute Genome Sequencing Center for Infectious Disease"/>
            <person name="Wu L."/>
            <person name="Ma J."/>
        </authorList>
    </citation>
    <scope>NUCLEOTIDE SEQUENCE [LARGE SCALE GENOMIC DNA]</scope>
    <source>
        <strain evidence="2">CCM 8653</strain>
    </source>
</reference>
<keyword evidence="2" id="KW-1185">Reference proteome</keyword>
<evidence type="ECO:0000313" key="1">
    <source>
        <dbReference type="EMBL" id="GGI10995.1"/>
    </source>
</evidence>
<accession>A0ABQ2BCP9</accession>
<organism evidence="1 2">
    <name type="scientific">Isoptericola cucumis</name>
    <dbReference type="NCBI Taxonomy" id="1776856"/>
    <lineage>
        <taxon>Bacteria</taxon>
        <taxon>Bacillati</taxon>
        <taxon>Actinomycetota</taxon>
        <taxon>Actinomycetes</taxon>
        <taxon>Micrococcales</taxon>
        <taxon>Promicromonosporaceae</taxon>
        <taxon>Isoptericola</taxon>
    </lineage>
</organism>
<name>A0ABQ2BCP9_9MICO</name>